<feature type="disulfide bond" evidence="4">
    <location>
        <begin position="403"/>
        <end position="414"/>
    </location>
</feature>
<keyword evidence="6" id="KW-0812">Transmembrane</keyword>
<evidence type="ECO:0000259" key="7">
    <source>
        <dbReference type="Pfam" id="PF00685"/>
    </source>
</evidence>
<feature type="compositionally biased region" description="Polar residues" evidence="5">
    <location>
        <begin position="112"/>
        <end position="135"/>
    </location>
</feature>
<keyword evidence="6" id="KW-1133">Transmembrane helix</keyword>
<dbReference type="InterPro" id="IPR037359">
    <property type="entry name" value="NST/OST"/>
</dbReference>
<feature type="binding site" evidence="3">
    <location>
        <position position="307"/>
    </location>
    <ligand>
        <name>3'-phosphoadenylyl sulfate</name>
        <dbReference type="ChEBI" id="CHEBI:58339"/>
    </ligand>
</feature>
<reference evidence="8" key="1">
    <citation type="submission" date="2021-04" db="EMBL/GenBank/DDBJ databases">
        <authorList>
            <consortium name="Molecular Ecology Group"/>
        </authorList>
    </citation>
    <scope>NUCLEOTIDE SEQUENCE</scope>
</reference>
<evidence type="ECO:0000313" key="8">
    <source>
        <dbReference type="EMBL" id="CAG5127152.1"/>
    </source>
</evidence>
<evidence type="ECO:0000313" key="9">
    <source>
        <dbReference type="Proteomes" id="UP000678393"/>
    </source>
</evidence>
<keyword evidence="9" id="KW-1185">Reference proteome</keyword>
<dbReference type="InterPro" id="IPR000863">
    <property type="entry name" value="Sulfotransferase_dom"/>
</dbReference>
<keyword evidence="2" id="KW-0325">Glycoprotein</keyword>
<sequence length="456" mass="51872">MMIPQKFLVMKCVRILFILHVAGILFVAYKIYSSSTSQPGTTNASAREYFARKSNGNASSSVGFSSNNNVIEVQYTATVAELGENNDEFINEEEDEGEVNTDTVSDDEDNTDAATENIEQPEQGKQNNIAFQSKNVNRKKDDTRAGSSVLSQQTSKSNGPNLAYKKEPLGLPLSSLGTPHWTIMYAGKYSKSLYSPPANERPIQRLPGAIVIGSPNSGIRPLVDFLEMHPQIVPLKKEITFFDNQDRLQFFSSDFLSQMPVTYSNQVTVVRARFSYWTRKSICDLYFRNKMLKVIVVLRDPVSRILSQVTNSNKGRAGQLVVAQQGQTLKINNDTETAEWGRYVEYLKMWTQCFPKSQIHIVEWSDIMQRPSLTVHIIEGFLGVPYKLKADNFFRDEARRVYCIRPLHTKSKTCLSDKRGKIPELTPQEEALIYNFYSKHNEELFKLLGQRYHWGP</sequence>
<feature type="transmembrane region" description="Helical" evidence="6">
    <location>
        <begin position="12"/>
        <end position="32"/>
    </location>
</feature>
<protein>
    <recommendedName>
        <fullName evidence="7">Sulfotransferase domain-containing protein</fullName>
    </recommendedName>
</protein>
<dbReference type="PANTHER" id="PTHR10605">
    <property type="entry name" value="HEPARAN SULFATE SULFOTRANSFERASE"/>
    <property type="match status" value="1"/>
</dbReference>
<keyword evidence="6" id="KW-0472">Membrane</keyword>
<feature type="compositionally biased region" description="Polar residues" evidence="5">
    <location>
        <begin position="145"/>
        <end position="160"/>
    </location>
</feature>
<name>A0A8S3ZJ42_9EUPU</name>
<gene>
    <name evidence="8" type="ORF">CUNI_LOCUS12710</name>
</gene>
<evidence type="ECO:0000256" key="4">
    <source>
        <dbReference type="PIRSR" id="PIRSR637359-3"/>
    </source>
</evidence>
<evidence type="ECO:0000256" key="3">
    <source>
        <dbReference type="PIRSR" id="PIRSR637359-2"/>
    </source>
</evidence>
<dbReference type="GO" id="GO:0008467">
    <property type="term" value="F:[heparan sulfate]-glucosamine 3-sulfotransferase activity"/>
    <property type="evidence" value="ECO:0007669"/>
    <property type="project" value="TreeGrafter"/>
</dbReference>
<organism evidence="8 9">
    <name type="scientific">Candidula unifasciata</name>
    <dbReference type="NCBI Taxonomy" id="100452"/>
    <lineage>
        <taxon>Eukaryota</taxon>
        <taxon>Metazoa</taxon>
        <taxon>Spiralia</taxon>
        <taxon>Lophotrochozoa</taxon>
        <taxon>Mollusca</taxon>
        <taxon>Gastropoda</taxon>
        <taxon>Heterobranchia</taxon>
        <taxon>Euthyneura</taxon>
        <taxon>Panpulmonata</taxon>
        <taxon>Eupulmonata</taxon>
        <taxon>Stylommatophora</taxon>
        <taxon>Helicina</taxon>
        <taxon>Helicoidea</taxon>
        <taxon>Geomitridae</taxon>
        <taxon>Candidula</taxon>
    </lineage>
</organism>
<dbReference type="InterPro" id="IPR027417">
    <property type="entry name" value="P-loop_NTPase"/>
</dbReference>
<dbReference type="SUPFAM" id="SSF52540">
    <property type="entry name" value="P-loop containing nucleoside triphosphate hydrolases"/>
    <property type="match status" value="1"/>
</dbReference>
<feature type="region of interest" description="Disordered" evidence="5">
    <location>
        <begin position="90"/>
        <end position="163"/>
    </location>
</feature>
<keyword evidence="1" id="KW-0808">Transferase</keyword>
<evidence type="ECO:0000256" key="6">
    <source>
        <dbReference type="SAM" id="Phobius"/>
    </source>
</evidence>
<dbReference type="AlphaFoldDB" id="A0A8S3ZJ42"/>
<feature type="binding site" evidence="3">
    <location>
        <position position="299"/>
    </location>
    <ligand>
        <name>3'-phosphoadenylyl sulfate</name>
        <dbReference type="ChEBI" id="CHEBI:58339"/>
    </ligand>
</feature>
<evidence type="ECO:0000256" key="2">
    <source>
        <dbReference type="ARBA" id="ARBA00023180"/>
    </source>
</evidence>
<comment type="caution">
    <text evidence="8">The sequence shown here is derived from an EMBL/GenBank/DDBJ whole genome shotgun (WGS) entry which is preliminary data.</text>
</comment>
<evidence type="ECO:0000256" key="5">
    <source>
        <dbReference type="SAM" id="MobiDB-lite"/>
    </source>
</evidence>
<dbReference type="Pfam" id="PF00685">
    <property type="entry name" value="Sulfotransfer_1"/>
    <property type="match status" value="1"/>
</dbReference>
<feature type="compositionally biased region" description="Acidic residues" evidence="5">
    <location>
        <begin position="90"/>
        <end position="111"/>
    </location>
</feature>
<feature type="binding site" evidence="3">
    <location>
        <position position="402"/>
    </location>
    <ligand>
        <name>3'-phosphoadenylyl sulfate</name>
        <dbReference type="ChEBI" id="CHEBI:58339"/>
    </ligand>
</feature>
<dbReference type="PANTHER" id="PTHR10605:SF65">
    <property type="entry name" value="GH20068P"/>
    <property type="match status" value="1"/>
</dbReference>
<feature type="domain" description="Sulfotransferase" evidence="7">
    <location>
        <begin position="209"/>
        <end position="387"/>
    </location>
</feature>
<keyword evidence="4" id="KW-1015">Disulfide bond</keyword>
<dbReference type="Gene3D" id="3.40.50.300">
    <property type="entry name" value="P-loop containing nucleotide triphosphate hydrolases"/>
    <property type="match status" value="1"/>
</dbReference>
<dbReference type="OrthoDB" id="6133051at2759"/>
<dbReference type="EMBL" id="CAJHNH020002585">
    <property type="protein sequence ID" value="CAG5127152.1"/>
    <property type="molecule type" value="Genomic_DNA"/>
</dbReference>
<dbReference type="Proteomes" id="UP000678393">
    <property type="component" value="Unassembled WGS sequence"/>
</dbReference>
<accession>A0A8S3ZJ42</accession>
<proteinExistence type="predicted"/>
<evidence type="ECO:0000256" key="1">
    <source>
        <dbReference type="ARBA" id="ARBA00022679"/>
    </source>
</evidence>